<keyword evidence="2" id="KW-1185">Reference proteome</keyword>
<sequence length="210" mass="24187">MEIDRLIALFEREQKNAEEMEKIREMRAAADPRKRISYTVEELAKGIKGGKLYLYTLKLHFEPREILGGRIRIPFIQNCFDIMEEMQDHELCISQKRKISLLSACAPSGEPGDFQTWAEKVKDGVELSGLKLKNLQFRSAGLIDYMIYEVASAEGLIYNIHFRFWKDACIYTGVWNCMEEEKDGWGRLLEAMLHVMGEMNCQEGGGHGIE</sequence>
<proteinExistence type="predicted"/>
<reference evidence="1 2" key="1">
    <citation type="submission" date="2019-08" db="EMBL/GenBank/DDBJ databases">
        <title>In-depth cultivation of the pig gut microbiome towards novel bacterial diversity and tailored functional studies.</title>
        <authorList>
            <person name="Wylensek D."/>
            <person name="Hitch T.C.A."/>
            <person name="Clavel T."/>
        </authorList>
    </citation>
    <scope>NUCLEOTIDE SEQUENCE [LARGE SCALE GENOMIC DNA]</scope>
    <source>
        <strain evidence="1 2">WCA-389-WT-23D1</strain>
    </source>
</reference>
<evidence type="ECO:0000313" key="2">
    <source>
        <dbReference type="Proteomes" id="UP000429958"/>
    </source>
</evidence>
<dbReference type="RefSeq" id="WP_154472963.1">
    <property type="nucleotide sequence ID" value="NZ_VUMD01000011.1"/>
</dbReference>
<evidence type="ECO:0000313" key="1">
    <source>
        <dbReference type="EMBL" id="MSS37522.1"/>
    </source>
</evidence>
<dbReference type="Proteomes" id="UP000429958">
    <property type="component" value="Unassembled WGS sequence"/>
</dbReference>
<accession>A0A7X2TD38</accession>
<dbReference type="AlphaFoldDB" id="A0A7X2TD38"/>
<dbReference type="EMBL" id="VUMD01000011">
    <property type="protein sequence ID" value="MSS37522.1"/>
    <property type="molecule type" value="Genomic_DNA"/>
</dbReference>
<name>A0A7X2TD38_9CLOT</name>
<gene>
    <name evidence="1" type="ORF">FYJ39_13285</name>
</gene>
<comment type="caution">
    <text evidence="1">The sequence shown here is derived from an EMBL/GenBank/DDBJ whole genome shotgun (WGS) entry which is preliminary data.</text>
</comment>
<protein>
    <submittedName>
        <fullName evidence="1">Uncharacterized protein</fullName>
    </submittedName>
</protein>
<organism evidence="1 2">
    <name type="scientific">Clostridium porci</name>
    <dbReference type="NCBI Taxonomy" id="2605778"/>
    <lineage>
        <taxon>Bacteria</taxon>
        <taxon>Bacillati</taxon>
        <taxon>Bacillota</taxon>
        <taxon>Clostridia</taxon>
        <taxon>Eubacteriales</taxon>
        <taxon>Clostridiaceae</taxon>
        <taxon>Clostridium</taxon>
    </lineage>
</organism>